<feature type="domain" description="G-protein coupled receptors family 3 profile" evidence="19">
    <location>
        <begin position="591"/>
        <end position="825"/>
    </location>
</feature>
<evidence type="ECO:0000256" key="7">
    <source>
        <dbReference type="ARBA" id="ARBA00022692"/>
    </source>
</evidence>
<feature type="transmembrane region" description="Helical" evidence="17">
    <location>
        <begin position="590"/>
        <end position="614"/>
    </location>
</feature>
<evidence type="ECO:0000256" key="11">
    <source>
        <dbReference type="ARBA" id="ARBA00023136"/>
    </source>
</evidence>
<dbReference type="Proteomes" id="UP001295444">
    <property type="component" value="Chromosome 02"/>
</dbReference>
<evidence type="ECO:0000256" key="6">
    <source>
        <dbReference type="ARBA" id="ARBA00022475"/>
    </source>
</evidence>
<dbReference type="PRINTS" id="PR00248">
    <property type="entry name" value="GPCRMGR"/>
</dbReference>
<dbReference type="PRINTS" id="PR00592">
    <property type="entry name" value="CASENSINGR"/>
</dbReference>
<dbReference type="AlphaFoldDB" id="A0AAD1RG14"/>
<evidence type="ECO:0000313" key="21">
    <source>
        <dbReference type="Proteomes" id="UP001295444"/>
    </source>
</evidence>
<dbReference type="EMBL" id="OW240913">
    <property type="protein sequence ID" value="CAH2252076.1"/>
    <property type="molecule type" value="Genomic_DNA"/>
</dbReference>
<keyword evidence="15" id="KW-0807">Transducer</keyword>
<evidence type="ECO:0000256" key="13">
    <source>
        <dbReference type="ARBA" id="ARBA00023170"/>
    </source>
</evidence>
<keyword evidence="10" id="KW-0297">G-protein coupled receptor</keyword>
<dbReference type="PANTHER" id="PTHR24061:SF5">
    <property type="entry name" value="G-PROTEIN COUPLED RECEPTOR FAMILY C GROUP 6 MEMBER A"/>
    <property type="match status" value="1"/>
</dbReference>
<protein>
    <recommendedName>
        <fullName evidence="16">G-protein coupled receptor family C group 6 member A</fullName>
    </recommendedName>
</protein>
<feature type="transmembrane region" description="Helical" evidence="17">
    <location>
        <begin position="661"/>
        <end position="683"/>
    </location>
</feature>
<keyword evidence="21" id="KW-1185">Reference proteome</keyword>
<comment type="similarity">
    <text evidence="3">Belongs to the G-protein coupled receptor 3 family.</text>
</comment>
<dbReference type="InterPro" id="IPR011500">
    <property type="entry name" value="GPCR_3_9-Cys_dom"/>
</dbReference>
<dbReference type="Pfam" id="PF01094">
    <property type="entry name" value="ANF_receptor"/>
    <property type="match status" value="1"/>
</dbReference>
<name>A0AAD1RG14_PELCU</name>
<comment type="subcellular location">
    <subcellularLocation>
        <location evidence="2">Cell membrane</location>
        <topology evidence="2">Multi-pass membrane protein</topology>
    </subcellularLocation>
    <subcellularLocation>
        <location evidence="1">Membrane</location>
        <topology evidence="1">Single-pass membrane protein</topology>
    </subcellularLocation>
</comment>
<feature type="transmembrane region" description="Helical" evidence="17">
    <location>
        <begin position="747"/>
        <end position="768"/>
    </location>
</feature>
<dbReference type="InterPro" id="IPR009432">
    <property type="entry name" value="DUF1075"/>
</dbReference>
<keyword evidence="7 17" id="KW-0812">Transmembrane</keyword>
<dbReference type="InterPro" id="IPR000068">
    <property type="entry name" value="GPCR_3_Ca_sens_rcpt-rel"/>
</dbReference>
<dbReference type="Pfam" id="PF06388">
    <property type="entry name" value="DUF1075"/>
    <property type="match status" value="1"/>
</dbReference>
<evidence type="ECO:0000259" key="19">
    <source>
        <dbReference type="PROSITE" id="PS50259"/>
    </source>
</evidence>
<feature type="signal peptide" evidence="18">
    <location>
        <begin position="1"/>
        <end position="19"/>
    </location>
</feature>
<feature type="transmembrane region" description="Helical" evidence="17">
    <location>
        <begin position="1088"/>
        <end position="1107"/>
    </location>
</feature>
<evidence type="ECO:0000256" key="14">
    <source>
        <dbReference type="ARBA" id="ARBA00023180"/>
    </source>
</evidence>
<evidence type="ECO:0000256" key="18">
    <source>
        <dbReference type="SAM" id="SignalP"/>
    </source>
</evidence>
<dbReference type="PROSITE" id="PS50259">
    <property type="entry name" value="G_PROTEIN_RECEP_F3_4"/>
    <property type="match status" value="1"/>
</dbReference>
<keyword evidence="9 17" id="KW-1133">Transmembrane helix</keyword>
<reference evidence="20" key="1">
    <citation type="submission" date="2022-03" db="EMBL/GenBank/DDBJ databases">
        <authorList>
            <person name="Alioto T."/>
            <person name="Alioto T."/>
            <person name="Gomez Garrido J."/>
        </authorList>
    </citation>
    <scope>NUCLEOTIDE SEQUENCE</scope>
</reference>
<evidence type="ECO:0000256" key="8">
    <source>
        <dbReference type="ARBA" id="ARBA00022729"/>
    </source>
</evidence>
<dbReference type="InterPro" id="IPR038550">
    <property type="entry name" value="GPCR_3_9-Cys_sf"/>
</dbReference>
<keyword evidence="12" id="KW-1015">Disulfide bond</keyword>
<feature type="transmembrane region" description="Helical" evidence="17">
    <location>
        <begin position="780"/>
        <end position="801"/>
    </location>
</feature>
<keyword evidence="6" id="KW-1003">Cell membrane</keyword>
<keyword evidence="14" id="KW-0325">Glycoprotein</keyword>
<dbReference type="FunFam" id="2.10.50.30:FF:000004">
    <property type="entry name" value="Taste receptor type 1 member 3-like protein"/>
    <property type="match status" value="1"/>
</dbReference>
<gene>
    <name evidence="20" type="ORF">PECUL_23A000827</name>
</gene>
<evidence type="ECO:0000256" key="17">
    <source>
        <dbReference type="SAM" id="Phobius"/>
    </source>
</evidence>
<dbReference type="InterPro" id="IPR000337">
    <property type="entry name" value="GPCR_3"/>
</dbReference>
<comment type="similarity">
    <text evidence="4">Belongs to the UPF0389 family.</text>
</comment>
<evidence type="ECO:0000256" key="10">
    <source>
        <dbReference type="ARBA" id="ARBA00023040"/>
    </source>
</evidence>
<feature type="chain" id="PRO_5042032127" description="G-protein coupled receptor family C group 6 member A" evidence="18">
    <location>
        <begin position="20"/>
        <end position="1145"/>
    </location>
</feature>
<dbReference type="SUPFAM" id="SSF53822">
    <property type="entry name" value="Periplasmic binding protein-like I"/>
    <property type="match status" value="1"/>
</dbReference>
<dbReference type="GO" id="GO:0004930">
    <property type="term" value="F:G protein-coupled receptor activity"/>
    <property type="evidence" value="ECO:0007669"/>
    <property type="project" value="UniProtKB-KW"/>
</dbReference>
<evidence type="ECO:0000256" key="5">
    <source>
        <dbReference type="ARBA" id="ARBA00011748"/>
    </source>
</evidence>
<evidence type="ECO:0000256" key="3">
    <source>
        <dbReference type="ARBA" id="ARBA00007242"/>
    </source>
</evidence>
<evidence type="ECO:0000256" key="15">
    <source>
        <dbReference type="ARBA" id="ARBA00023224"/>
    </source>
</evidence>
<feature type="transmembrane region" description="Helical" evidence="17">
    <location>
        <begin position="626"/>
        <end position="649"/>
    </location>
</feature>
<proteinExistence type="inferred from homology"/>
<dbReference type="Gene3D" id="3.40.50.2300">
    <property type="match status" value="2"/>
</dbReference>
<evidence type="ECO:0000256" key="1">
    <source>
        <dbReference type="ARBA" id="ARBA00004167"/>
    </source>
</evidence>
<evidence type="ECO:0000256" key="2">
    <source>
        <dbReference type="ARBA" id="ARBA00004651"/>
    </source>
</evidence>
<dbReference type="InterPro" id="IPR017978">
    <property type="entry name" value="GPCR_3_C"/>
</dbReference>
<dbReference type="Pfam" id="PF07562">
    <property type="entry name" value="NCD3G"/>
    <property type="match status" value="1"/>
</dbReference>
<evidence type="ECO:0000256" key="4">
    <source>
        <dbReference type="ARBA" id="ARBA00007363"/>
    </source>
</evidence>
<dbReference type="Pfam" id="PF00003">
    <property type="entry name" value="7tm_3"/>
    <property type="match status" value="1"/>
</dbReference>
<evidence type="ECO:0000256" key="12">
    <source>
        <dbReference type="ARBA" id="ARBA00023157"/>
    </source>
</evidence>
<sequence length="1145" mass="129482">MALCGLLIIIGIFRNGIYCCKTPNDFVGARSRGDIMIGGLLAVHGRMMTSHKGYPKIPVIESCAGFEIQGLLQMLAMIHAIETINNSSLIPGIKLGYEIYDTCSETRLGVLATMRFLTTFNSTEDTLKFQCNYTDNTPKIKAVIGASYSEVSITIAKMLNTQLIPQISHSSSAEVLSDKLRFPAFLRTIPNDAHQTRAMAKLIETSGWNWIGMIVMDDEYGRSALESFGTQTMTINVCIAFKEVIPAHLSDSTIQSKIDETVKTIQQETRVNVIVAFLKPSLLIRLFKKVLEVGMQKTWIASDSWSSAVGISSIPNIHRIGQVIGFIFKSGDTSSFNKYLRDLDHKQFEENRLLDQYAALLSDCPKIKFNELYNCITNYSKEQVYNIKRNKFKTLREDFLSAMVRPGVVYSTQLAVTAIANAIRHICVDRNCANPTAFAPWELLQALKKVNFSFGDRNIHFDSNGDANTGYDVLLWKEGVIGNINITTIAEYDTQKNIFIFHNKEKENEFKLLMKIKSKCSDECKPGQMKKTSASLHTCCYECVSCPENHYTNIPDMDYCIQCNNKTHWAPVNSSTCYKKKIEYLRWKDGFAIVLLVVSFSGVAVIVAIALLFAKNIDTPVVKASGGTLCYVILLSIFFSFVSAVFFIGKPEDFKCKIRQAIFGISFTMVVSCILLKSIKILLAFSFEPRVQCFLKCLYKPFTLVFVCTGIQVIICTLWLVFWPPSIRENFSLPKTIILECDEGSTVAFGIMLGYIALLAFICFIFAFRGRKLPENYNEGKFITFGMLIYFIAWITFIPVYATTFGIYLPAVEMIVILISSYGILKKLRELRIKTLTQEIRLLETAHKTNNTIDLYIQLTDRRTKLQQLLNASVKRKLLLTRHSFYTQGGKCGRLLANALKKKRQNTFISHIKTPSGTLTAMLPDITKAFHDYYSTLYHLSDKSPPKEVIDNFLLSRIKRTIPTVDAKSLEAPITSDEFSAADNQCNTLRKAMFAARLRYFSLKDIIFKFTDQQLMSSDQGRPKPVCHIKFSTECNHKDGSKLPRYKPTKFDKKILMWTGRFRSQEDIPPTISIEMMARARNKARIKACYIMIGLTIVACFAVIVSGKKAAARQESLTSLNLAKKAKWRQEARDKATDLIDENKK</sequence>
<accession>A0AAD1RG14</accession>
<dbReference type="InterPro" id="IPR001828">
    <property type="entry name" value="ANF_lig-bd_rcpt"/>
</dbReference>
<dbReference type="Gene3D" id="2.10.50.30">
    <property type="entry name" value="GPCR, family 3, nine cysteines domain"/>
    <property type="match status" value="1"/>
</dbReference>
<keyword evidence="8 18" id="KW-0732">Signal</keyword>
<comment type="subunit">
    <text evidence="5">Homodimer; disulfide-linked.</text>
</comment>
<keyword evidence="11 17" id="KW-0472">Membrane</keyword>
<evidence type="ECO:0000313" key="20">
    <source>
        <dbReference type="EMBL" id="CAH2252076.1"/>
    </source>
</evidence>
<evidence type="ECO:0000256" key="16">
    <source>
        <dbReference type="ARBA" id="ARBA00039774"/>
    </source>
</evidence>
<dbReference type="FunFam" id="3.40.50.2300:FF:000152">
    <property type="entry name" value="G protein-coupled receptor class C group 6 member A"/>
    <property type="match status" value="1"/>
</dbReference>
<feature type="transmembrane region" description="Helical" evidence="17">
    <location>
        <begin position="807"/>
        <end position="825"/>
    </location>
</feature>
<keyword evidence="13 20" id="KW-0675">Receptor</keyword>
<evidence type="ECO:0000256" key="9">
    <source>
        <dbReference type="ARBA" id="ARBA00022989"/>
    </source>
</evidence>
<dbReference type="PANTHER" id="PTHR24061">
    <property type="entry name" value="CALCIUM-SENSING RECEPTOR-RELATED"/>
    <property type="match status" value="1"/>
</dbReference>
<organism evidence="20 21">
    <name type="scientific">Pelobates cultripes</name>
    <name type="common">Western spadefoot toad</name>
    <dbReference type="NCBI Taxonomy" id="61616"/>
    <lineage>
        <taxon>Eukaryota</taxon>
        <taxon>Metazoa</taxon>
        <taxon>Chordata</taxon>
        <taxon>Craniata</taxon>
        <taxon>Vertebrata</taxon>
        <taxon>Euteleostomi</taxon>
        <taxon>Amphibia</taxon>
        <taxon>Batrachia</taxon>
        <taxon>Anura</taxon>
        <taxon>Pelobatoidea</taxon>
        <taxon>Pelobatidae</taxon>
        <taxon>Pelobates</taxon>
    </lineage>
</organism>
<dbReference type="GO" id="GO:0005886">
    <property type="term" value="C:plasma membrane"/>
    <property type="evidence" value="ECO:0007669"/>
    <property type="project" value="UniProtKB-SubCell"/>
</dbReference>
<feature type="transmembrane region" description="Helical" evidence="17">
    <location>
        <begin position="704"/>
        <end position="727"/>
    </location>
</feature>
<dbReference type="InterPro" id="IPR028082">
    <property type="entry name" value="Peripla_BP_I"/>
</dbReference>